<keyword evidence="1" id="KW-0732">Signal</keyword>
<evidence type="ECO:0000313" key="3">
    <source>
        <dbReference type="Proteomes" id="UP000762676"/>
    </source>
</evidence>
<feature type="signal peptide" evidence="1">
    <location>
        <begin position="1"/>
        <end position="19"/>
    </location>
</feature>
<evidence type="ECO:0000313" key="2">
    <source>
        <dbReference type="EMBL" id="GFS26547.1"/>
    </source>
</evidence>
<gene>
    <name evidence="2" type="ORF">ElyMa_007057400</name>
</gene>
<reference evidence="2 3" key="1">
    <citation type="journal article" date="2021" name="Elife">
        <title>Chloroplast acquisition without the gene transfer in kleptoplastic sea slugs, Plakobranchus ocellatus.</title>
        <authorList>
            <person name="Maeda T."/>
            <person name="Takahashi S."/>
            <person name="Yoshida T."/>
            <person name="Shimamura S."/>
            <person name="Takaki Y."/>
            <person name="Nagai Y."/>
            <person name="Toyoda A."/>
            <person name="Suzuki Y."/>
            <person name="Arimoto A."/>
            <person name="Ishii H."/>
            <person name="Satoh N."/>
            <person name="Nishiyama T."/>
            <person name="Hasebe M."/>
            <person name="Maruyama T."/>
            <person name="Minagawa J."/>
            <person name="Obokata J."/>
            <person name="Shigenobu S."/>
        </authorList>
    </citation>
    <scope>NUCLEOTIDE SEQUENCE [LARGE SCALE GENOMIC DNA]</scope>
</reference>
<accession>A0AAV4K042</accession>
<sequence>MSITTACQLCVVLVWVTTAFQVSFIKALPVSPPMSKTGAHEDAHLSKPSEIQPGEARVFLSFGHFPGQLGVFGHRFTEKLSSSLWNFFGAHDISTRRDQNK</sequence>
<dbReference type="AlphaFoldDB" id="A0AAV4K042"/>
<keyword evidence="3" id="KW-1185">Reference proteome</keyword>
<organism evidence="2 3">
    <name type="scientific">Elysia marginata</name>
    <dbReference type="NCBI Taxonomy" id="1093978"/>
    <lineage>
        <taxon>Eukaryota</taxon>
        <taxon>Metazoa</taxon>
        <taxon>Spiralia</taxon>
        <taxon>Lophotrochozoa</taxon>
        <taxon>Mollusca</taxon>
        <taxon>Gastropoda</taxon>
        <taxon>Heterobranchia</taxon>
        <taxon>Euthyneura</taxon>
        <taxon>Panpulmonata</taxon>
        <taxon>Sacoglossa</taxon>
        <taxon>Placobranchoidea</taxon>
        <taxon>Plakobranchidae</taxon>
        <taxon>Elysia</taxon>
    </lineage>
</organism>
<feature type="chain" id="PRO_5044011180" description="Secreted protein" evidence="1">
    <location>
        <begin position="20"/>
        <end position="101"/>
    </location>
</feature>
<evidence type="ECO:0000256" key="1">
    <source>
        <dbReference type="SAM" id="SignalP"/>
    </source>
</evidence>
<comment type="caution">
    <text evidence="2">The sequence shown here is derived from an EMBL/GenBank/DDBJ whole genome shotgun (WGS) entry which is preliminary data.</text>
</comment>
<evidence type="ECO:0008006" key="4">
    <source>
        <dbReference type="Google" id="ProtNLM"/>
    </source>
</evidence>
<dbReference type="EMBL" id="BMAT01014131">
    <property type="protein sequence ID" value="GFS26547.1"/>
    <property type="molecule type" value="Genomic_DNA"/>
</dbReference>
<dbReference type="Proteomes" id="UP000762676">
    <property type="component" value="Unassembled WGS sequence"/>
</dbReference>
<protein>
    <recommendedName>
        <fullName evidence="4">Secreted protein</fullName>
    </recommendedName>
</protein>
<proteinExistence type="predicted"/>
<feature type="non-terminal residue" evidence="2">
    <location>
        <position position="101"/>
    </location>
</feature>
<name>A0AAV4K042_9GAST</name>